<proteinExistence type="predicted"/>
<dbReference type="Proteomes" id="UP000472241">
    <property type="component" value="Unplaced"/>
</dbReference>
<name>A0A667GL38_LYNCA</name>
<dbReference type="Pfam" id="PF21951">
    <property type="entry name" value="TARP"/>
    <property type="match status" value="1"/>
</dbReference>
<keyword evidence="2" id="KW-1185">Reference proteome</keyword>
<organism evidence="1 2">
    <name type="scientific">Lynx canadensis</name>
    <name type="common">Canada lynx</name>
    <name type="synonym">Felis canadensis</name>
    <dbReference type="NCBI Taxonomy" id="61383"/>
    <lineage>
        <taxon>Eukaryota</taxon>
        <taxon>Metazoa</taxon>
        <taxon>Chordata</taxon>
        <taxon>Craniata</taxon>
        <taxon>Vertebrata</taxon>
        <taxon>Euteleostomi</taxon>
        <taxon>Mammalia</taxon>
        <taxon>Eutheria</taxon>
        <taxon>Laurasiatheria</taxon>
        <taxon>Carnivora</taxon>
        <taxon>Feliformia</taxon>
        <taxon>Felidae</taxon>
        <taxon>Felinae</taxon>
        <taxon>Lynx</taxon>
    </lineage>
</organism>
<dbReference type="Ensembl" id="ENSLCNT00005009219.1">
    <property type="protein sequence ID" value="ENSLCNP00005008212.1"/>
    <property type="gene ID" value="ENSLCNG00005005386.1"/>
</dbReference>
<evidence type="ECO:0000313" key="1">
    <source>
        <dbReference type="Ensembl" id="ENSLCNP00005008212.1"/>
    </source>
</evidence>
<accession>A0A667GL38</accession>
<protein>
    <submittedName>
        <fullName evidence="1">Uncharacterized protein</fullName>
    </submittedName>
</protein>
<sequence length="62" mass="7591">MNVLLRTFPQSLQFFFLQLLKENSIRLEHIFVFLRIFSLVLSRYIGKKRMAKQFWNLSRETP</sequence>
<dbReference type="InterPro" id="IPR054133">
    <property type="entry name" value="TARP"/>
</dbReference>
<reference evidence="1" key="2">
    <citation type="submission" date="2025-09" db="UniProtKB">
        <authorList>
            <consortium name="Ensembl"/>
        </authorList>
    </citation>
    <scope>IDENTIFICATION</scope>
</reference>
<reference evidence="1" key="1">
    <citation type="submission" date="2025-08" db="UniProtKB">
        <authorList>
            <consortium name="Ensembl"/>
        </authorList>
    </citation>
    <scope>IDENTIFICATION</scope>
</reference>
<dbReference type="AlphaFoldDB" id="A0A667GL38"/>
<evidence type="ECO:0000313" key="2">
    <source>
        <dbReference type="Proteomes" id="UP000472241"/>
    </source>
</evidence>